<dbReference type="GO" id="GO:0009639">
    <property type="term" value="P:response to red or far red light"/>
    <property type="evidence" value="ECO:0007669"/>
    <property type="project" value="InterPro"/>
</dbReference>
<protein>
    <submittedName>
        <fullName evidence="1">Protein FAR-RED ELONGATED HYPOCOTYL 1-like</fullName>
    </submittedName>
</protein>
<dbReference type="PANTHER" id="PTHR37723">
    <property type="entry name" value="PROTEIN FAR-RED ELONGATED HYPOCOTYL 1"/>
    <property type="match status" value="1"/>
</dbReference>
<gene>
    <name evidence="1" type="ORF">E5676_scaffold186G00500</name>
</gene>
<proteinExistence type="predicted"/>
<name>A0A5D3CSL2_CUCMM</name>
<dbReference type="PANTHER" id="PTHR37723:SF1">
    <property type="entry name" value="PROTEIN FAR-RED-ELONGATED HYPOCOTYL 1-LIKE"/>
    <property type="match status" value="1"/>
</dbReference>
<dbReference type="Proteomes" id="UP000321947">
    <property type="component" value="Unassembled WGS sequence"/>
</dbReference>
<dbReference type="EMBL" id="SSTD01009294">
    <property type="protein sequence ID" value="TYK14402.1"/>
    <property type="molecule type" value="Genomic_DNA"/>
</dbReference>
<dbReference type="AlphaFoldDB" id="A0A5D3CSL2"/>
<organism evidence="1 2">
    <name type="scientific">Cucumis melo var. makuwa</name>
    <name type="common">Oriental melon</name>
    <dbReference type="NCBI Taxonomy" id="1194695"/>
    <lineage>
        <taxon>Eukaryota</taxon>
        <taxon>Viridiplantae</taxon>
        <taxon>Streptophyta</taxon>
        <taxon>Embryophyta</taxon>
        <taxon>Tracheophyta</taxon>
        <taxon>Spermatophyta</taxon>
        <taxon>Magnoliopsida</taxon>
        <taxon>eudicotyledons</taxon>
        <taxon>Gunneridae</taxon>
        <taxon>Pentapetalae</taxon>
        <taxon>rosids</taxon>
        <taxon>fabids</taxon>
        <taxon>Cucurbitales</taxon>
        <taxon>Cucurbitaceae</taxon>
        <taxon>Benincaseae</taxon>
        <taxon>Cucumis</taxon>
    </lineage>
</organism>
<reference evidence="1 2" key="1">
    <citation type="submission" date="2019-08" db="EMBL/GenBank/DDBJ databases">
        <title>Draft genome sequences of two oriental melons (Cucumis melo L. var makuwa).</title>
        <authorList>
            <person name="Kwon S.-Y."/>
        </authorList>
    </citation>
    <scope>NUCLEOTIDE SEQUENCE [LARGE SCALE GENOMIC DNA]</scope>
    <source>
        <strain evidence="2">cv. Chang Bougi</strain>
        <tissue evidence="1">Leaf</tissue>
    </source>
</reference>
<comment type="caution">
    <text evidence="1">The sequence shown here is derived from an EMBL/GenBank/DDBJ whole genome shotgun (WGS) entry which is preliminary data.</text>
</comment>
<evidence type="ECO:0000313" key="2">
    <source>
        <dbReference type="Proteomes" id="UP000321947"/>
    </source>
</evidence>
<dbReference type="GO" id="GO:0005737">
    <property type="term" value="C:cytoplasm"/>
    <property type="evidence" value="ECO:0007669"/>
    <property type="project" value="TreeGrafter"/>
</dbReference>
<evidence type="ECO:0000313" key="1">
    <source>
        <dbReference type="EMBL" id="TYK14402.1"/>
    </source>
</evidence>
<sequence length="173" mass="19368">MEALSVLAVTKGANNGSSLVVMSKEYENGDTKQCTDQELEELFYSNGLNPNTYILSSGRWAINHACHLLNHIHSLNAKVQSRARAPTIDQEFEQYFSMLMFLPQPQGIYLETSWEVMRQLPTLHIMNSGMHVDEVCGTETFTLIPGCTTVLEFISGPSESSQPKDISANRHMK</sequence>
<dbReference type="GO" id="GO:0061608">
    <property type="term" value="F:nuclear import signal receptor activity"/>
    <property type="evidence" value="ECO:0007669"/>
    <property type="project" value="TreeGrafter"/>
</dbReference>
<dbReference type="GO" id="GO:0051457">
    <property type="term" value="P:maintenance of protein location in nucleus"/>
    <property type="evidence" value="ECO:0007669"/>
    <property type="project" value="TreeGrafter"/>
</dbReference>
<dbReference type="GO" id="GO:0016607">
    <property type="term" value="C:nuclear speck"/>
    <property type="evidence" value="ECO:0007669"/>
    <property type="project" value="TreeGrafter"/>
</dbReference>
<dbReference type="InterPro" id="IPR037766">
    <property type="entry name" value="FHY1"/>
</dbReference>
<accession>A0A5D3CSL2</accession>